<keyword evidence="2 5" id="KW-0812">Transmembrane</keyword>
<proteinExistence type="predicted"/>
<feature type="domain" description="TLC" evidence="7">
    <location>
        <begin position="44"/>
        <end position="239"/>
    </location>
</feature>
<comment type="subcellular location">
    <subcellularLocation>
        <location evidence="1">Membrane</location>
        <topology evidence="1">Multi-pass membrane protein</topology>
    </subcellularLocation>
</comment>
<dbReference type="SMART" id="SM00724">
    <property type="entry name" value="TLC"/>
    <property type="match status" value="1"/>
</dbReference>
<dbReference type="AlphaFoldDB" id="A0AAE0UZB4"/>
<feature type="transmembrane region" description="Helical" evidence="6">
    <location>
        <begin position="182"/>
        <end position="203"/>
    </location>
</feature>
<evidence type="ECO:0000256" key="2">
    <source>
        <dbReference type="ARBA" id="ARBA00022692"/>
    </source>
</evidence>
<dbReference type="PROSITE" id="PS50922">
    <property type="entry name" value="TLC"/>
    <property type="match status" value="1"/>
</dbReference>
<evidence type="ECO:0000256" key="5">
    <source>
        <dbReference type="PROSITE-ProRule" id="PRU00205"/>
    </source>
</evidence>
<evidence type="ECO:0000313" key="8">
    <source>
        <dbReference type="EMBL" id="KAK3524389.1"/>
    </source>
</evidence>
<sequence length="251" mass="29328">MDGWLKEVQRRPILCIFCSSLAFRLLQTLLTSLPRPHAVRCDPWKSYKWKNLSVSLVHSLLTGTWAVLCVFQYPEMVYDLHSTFTPASYLLVIISTGYFIQDAVDIVFSGYARESWEFLFHHVLVIWTFLYAVLTRHYVAGAVVALFVEVNSIFLHARLMLKMAGVAKDSLLYTINKFINTTTYISFRLGAQFYLTWYILVNYSQLDHAGYFLASMMLMNIMILIYFYRLLRTDFFSKHSHSNSVRKFVQD</sequence>
<reference evidence="8" key="1">
    <citation type="submission" date="2023-06" db="EMBL/GenBank/DDBJ databases">
        <title>Male Hemibagrus guttatus genome.</title>
        <authorList>
            <person name="Bian C."/>
        </authorList>
    </citation>
    <scope>NUCLEOTIDE SEQUENCE</scope>
    <source>
        <strain evidence="8">Male_cb2023</strain>
        <tissue evidence="8">Muscle</tissue>
    </source>
</reference>
<gene>
    <name evidence="8" type="ORF">QTP70_028012</name>
</gene>
<dbReference type="GO" id="GO:0055091">
    <property type="term" value="P:phospholipid homeostasis"/>
    <property type="evidence" value="ECO:0007669"/>
    <property type="project" value="TreeGrafter"/>
</dbReference>
<dbReference type="Pfam" id="PF03798">
    <property type="entry name" value="TRAM_LAG1_CLN8"/>
    <property type="match status" value="1"/>
</dbReference>
<evidence type="ECO:0000256" key="4">
    <source>
        <dbReference type="ARBA" id="ARBA00023136"/>
    </source>
</evidence>
<feature type="transmembrane region" description="Helical" evidence="6">
    <location>
        <begin position="86"/>
        <end position="104"/>
    </location>
</feature>
<keyword evidence="3 6" id="KW-1133">Transmembrane helix</keyword>
<dbReference type="GO" id="GO:0097035">
    <property type="term" value="P:regulation of membrane lipid distribution"/>
    <property type="evidence" value="ECO:0007669"/>
    <property type="project" value="TreeGrafter"/>
</dbReference>
<feature type="transmembrane region" description="Helical" evidence="6">
    <location>
        <begin position="116"/>
        <end position="134"/>
    </location>
</feature>
<keyword evidence="4 5" id="KW-0472">Membrane</keyword>
<dbReference type="Proteomes" id="UP001274896">
    <property type="component" value="Unassembled WGS sequence"/>
</dbReference>
<comment type="caution">
    <text evidence="8">The sequence shown here is derived from an EMBL/GenBank/DDBJ whole genome shotgun (WGS) entry which is preliminary data.</text>
</comment>
<dbReference type="GO" id="GO:0005886">
    <property type="term" value="C:plasma membrane"/>
    <property type="evidence" value="ECO:0007669"/>
    <property type="project" value="TreeGrafter"/>
</dbReference>
<organism evidence="8 9">
    <name type="scientific">Hemibagrus guttatus</name>
    <dbReference type="NCBI Taxonomy" id="175788"/>
    <lineage>
        <taxon>Eukaryota</taxon>
        <taxon>Metazoa</taxon>
        <taxon>Chordata</taxon>
        <taxon>Craniata</taxon>
        <taxon>Vertebrata</taxon>
        <taxon>Euteleostomi</taxon>
        <taxon>Actinopterygii</taxon>
        <taxon>Neopterygii</taxon>
        <taxon>Teleostei</taxon>
        <taxon>Ostariophysi</taxon>
        <taxon>Siluriformes</taxon>
        <taxon>Bagridae</taxon>
        <taxon>Hemibagrus</taxon>
    </lineage>
</organism>
<evidence type="ECO:0000313" key="9">
    <source>
        <dbReference type="Proteomes" id="UP001274896"/>
    </source>
</evidence>
<dbReference type="PANTHER" id="PTHR13439">
    <property type="entry name" value="CT120 PROTEIN"/>
    <property type="match status" value="1"/>
</dbReference>
<dbReference type="InterPro" id="IPR006634">
    <property type="entry name" value="TLC-dom"/>
</dbReference>
<accession>A0AAE0UZB4</accession>
<evidence type="ECO:0000256" key="6">
    <source>
        <dbReference type="SAM" id="Phobius"/>
    </source>
</evidence>
<dbReference type="PANTHER" id="PTHR13439:SF5">
    <property type="entry name" value="TLC DOMAIN-CONTAINING PROTEIN 1"/>
    <property type="match status" value="1"/>
</dbReference>
<feature type="transmembrane region" description="Helical" evidence="6">
    <location>
        <begin position="54"/>
        <end position="74"/>
    </location>
</feature>
<dbReference type="GO" id="GO:0007009">
    <property type="term" value="P:plasma membrane organization"/>
    <property type="evidence" value="ECO:0007669"/>
    <property type="project" value="TreeGrafter"/>
</dbReference>
<dbReference type="GO" id="GO:0071709">
    <property type="term" value="P:membrane assembly"/>
    <property type="evidence" value="ECO:0007669"/>
    <property type="project" value="TreeGrafter"/>
</dbReference>
<dbReference type="InterPro" id="IPR050846">
    <property type="entry name" value="TLCD"/>
</dbReference>
<evidence type="ECO:0000259" key="7">
    <source>
        <dbReference type="PROSITE" id="PS50922"/>
    </source>
</evidence>
<evidence type="ECO:0000256" key="3">
    <source>
        <dbReference type="ARBA" id="ARBA00022989"/>
    </source>
</evidence>
<keyword evidence="9" id="KW-1185">Reference proteome</keyword>
<name>A0AAE0UZB4_9TELE</name>
<evidence type="ECO:0000256" key="1">
    <source>
        <dbReference type="ARBA" id="ARBA00004141"/>
    </source>
</evidence>
<feature type="transmembrane region" description="Helical" evidence="6">
    <location>
        <begin position="209"/>
        <end position="228"/>
    </location>
</feature>
<protein>
    <recommendedName>
        <fullName evidence="7">TLC domain-containing protein</fullName>
    </recommendedName>
</protein>
<feature type="transmembrane region" description="Helical" evidence="6">
    <location>
        <begin position="140"/>
        <end position="161"/>
    </location>
</feature>
<dbReference type="EMBL" id="JAUCMX010000014">
    <property type="protein sequence ID" value="KAK3524389.1"/>
    <property type="molecule type" value="Genomic_DNA"/>
</dbReference>